<dbReference type="RefSeq" id="WP_344203331.1">
    <property type="nucleotide sequence ID" value="NZ_BAAAME010000005.1"/>
</dbReference>
<dbReference type="EMBL" id="BAAAME010000005">
    <property type="protein sequence ID" value="GAA1749282.1"/>
    <property type="molecule type" value="Genomic_DNA"/>
</dbReference>
<dbReference type="Gene3D" id="3.20.20.70">
    <property type="entry name" value="Aldolase class I"/>
    <property type="match status" value="1"/>
</dbReference>
<dbReference type="PANTHER" id="PTHR32332">
    <property type="entry name" value="2-NITROPROPANE DIOXYGENASE"/>
    <property type="match status" value="1"/>
</dbReference>
<dbReference type="SUPFAM" id="SSF51412">
    <property type="entry name" value="Inosine monophosphate dehydrogenase (IMPDH)"/>
    <property type="match status" value="1"/>
</dbReference>
<dbReference type="InterPro" id="IPR004136">
    <property type="entry name" value="NMO"/>
</dbReference>
<gene>
    <name evidence="4" type="ORF">GCM10009710_31630</name>
</gene>
<accession>A0ABP4W8K5</accession>
<dbReference type="GO" id="GO:0004497">
    <property type="term" value="F:monooxygenase activity"/>
    <property type="evidence" value="ECO:0007669"/>
    <property type="project" value="UniProtKB-KW"/>
</dbReference>
<keyword evidence="1" id="KW-0285">Flavoprotein</keyword>
<keyword evidence="5" id="KW-1185">Reference proteome</keyword>
<keyword evidence="4" id="KW-0503">Monooxygenase</keyword>
<protein>
    <submittedName>
        <fullName evidence="4">Nitronate monooxygenase</fullName>
    </submittedName>
</protein>
<dbReference type="Pfam" id="PF03060">
    <property type="entry name" value="NMO"/>
    <property type="match status" value="2"/>
</dbReference>
<name>A0ABP4W8K5_9ACTN</name>
<evidence type="ECO:0000313" key="4">
    <source>
        <dbReference type="EMBL" id="GAA1749282.1"/>
    </source>
</evidence>
<evidence type="ECO:0000256" key="1">
    <source>
        <dbReference type="ARBA" id="ARBA00022630"/>
    </source>
</evidence>
<dbReference type="InterPro" id="IPR013785">
    <property type="entry name" value="Aldolase_TIM"/>
</dbReference>
<keyword evidence="3" id="KW-0560">Oxidoreductase</keyword>
<evidence type="ECO:0000313" key="5">
    <source>
        <dbReference type="Proteomes" id="UP001501057"/>
    </source>
</evidence>
<reference evidence="5" key="1">
    <citation type="journal article" date="2019" name="Int. J. Syst. Evol. Microbiol.">
        <title>The Global Catalogue of Microorganisms (GCM) 10K type strain sequencing project: providing services to taxonomists for standard genome sequencing and annotation.</title>
        <authorList>
            <consortium name="The Broad Institute Genomics Platform"/>
            <consortium name="The Broad Institute Genome Sequencing Center for Infectious Disease"/>
            <person name="Wu L."/>
            <person name="Ma J."/>
        </authorList>
    </citation>
    <scope>NUCLEOTIDE SEQUENCE [LARGE SCALE GENOMIC DNA]</scope>
    <source>
        <strain evidence="5">JCM 13518</strain>
    </source>
</reference>
<organism evidence="4 5">
    <name type="scientific">Aeromicrobium alkaliterrae</name>
    <dbReference type="NCBI Taxonomy" id="302168"/>
    <lineage>
        <taxon>Bacteria</taxon>
        <taxon>Bacillati</taxon>
        <taxon>Actinomycetota</taxon>
        <taxon>Actinomycetes</taxon>
        <taxon>Propionibacteriales</taxon>
        <taxon>Nocardioidaceae</taxon>
        <taxon>Aeromicrobium</taxon>
    </lineage>
</organism>
<dbReference type="CDD" id="cd04730">
    <property type="entry name" value="NPD_like"/>
    <property type="match status" value="1"/>
</dbReference>
<evidence type="ECO:0000256" key="2">
    <source>
        <dbReference type="ARBA" id="ARBA00022643"/>
    </source>
</evidence>
<comment type="caution">
    <text evidence="4">The sequence shown here is derived from an EMBL/GenBank/DDBJ whole genome shotgun (WGS) entry which is preliminary data.</text>
</comment>
<proteinExistence type="predicted"/>
<dbReference type="Proteomes" id="UP001501057">
    <property type="component" value="Unassembled WGS sequence"/>
</dbReference>
<dbReference type="PANTHER" id="PTHR32332:SF20">
    <property type="entry name" value="2-NITROPROPANE DIOXYGENASE-LIKE PROTEIN"/>
    <property type="match status" value="1"/>
</dbReference>
<keyword evidence="2" id="KW-0288">FMN</keyword>
<sequence>MSAAPFRNRLTEQLGITVPVLSAPMGWVARAPLVAAVSEAGGLGLVPGSLDLATIEADLAEVRSLTDRPFGVNIPIAFAQDPAIVGLIADAGVRFVTTSAGSPARFIEPLKEIGVTVFHVVPTLATAEKAIAAGVDGLVVEGSEGGGFKNPAEVSTMVLVPLLADRFDVPIVAAGGIADGRTMLAAMVLGAEGVQMGTRMLASRESSVHAAVKDAILGASEADTFMLNRTVGRPMRVLRTATSELADGQDVRPLLARITETYHDGDLDASLLQAGQVAGRIDSLETVAEILREAVASFDARLHELVRGRTVDA</sequence>
<evidence type="ECO:0000256" key="3">
    <source>
        <dbReference type="ARBA" id="ARBA00023002"/>
    </source>
</evidence>